<dbReference type="Proteomes" id="UP000199379">
    <property type="component" value="Unassembled WGS sequence"/>
</dbReference>
<dbReference type="OrthoDB" id="7867452at2"/>
<protein>
    <recommendedName>
        <fullName evidence="4">Rap1a immunity protein domain-containing protein</fullName>
    </recommendedName>
</protein>
<evidence type="ECO:0000256" key="1">
    <source>
        <dbReference type="SAM" id="SignalP"/>
    </source>
</evidence>
<feature type="chain" id="PRO_5011457043" description="Rap1a immunity protein domain-containing protein" evidence="1">
    <location>
        <begin position="25"/>
        <end position="119"/>
    </location>
</feature>
<dbReference type="RefSeq" id="WP_092362415.1">
    <property type="nucleotide sequence ID" value="NZ_BMGV01000002.1"/>
</dbReference>
<evidence type="ECO:0000313" key="3">
    <source>
        <dbReference type="Proteomes" id="UP000199379"/>
    </source>
</evidence>
<dbReference type="AlphaFoldDB" id="A0A1H6SUW5"/>
<name>A0A1H6SUW5_9RHOB</name>
<proteinExistence type="predicted"/>
<reference evidence="2 3" key="1">
    <citation type="submission" date="2016-10" db="EMBL/GenBank/DDBJ databases">
        <authorList>
            <person name="de Groot N.N."/>
        </authorList>
    </citation>
    <scope>NUCLEOTIDE SEQUENCE [LARGE SCALE GENOMIC DNA]</scope>
    <source>
        <strain evidence="2 3">DSM 29340</strain>
    </source>
</reference>
<feature type="signal peptide" evidence="1">
    <location>
        <begin position="1"/>
        <end position="24"/>
    </location>
</feature>
<dbReference type="STRING" id="1227549.SAMN05444007_102106"/>
<keyword evidence="1" id="KW-0732">Signal</keyword>
<gene>
    <name evidence="2" type="ORF">SAMN05444007_102106</name>
</gene>
<evidence type="ECO:0008006" key="4">
    <source>
        <dbReference type="Google" id="ProtNLM"/>
    </source>
</evidence>
<sequence>MRPAHRIATLALATLAWFTGSAGAGQQVYDGTEAEALKCAAFYAYTAQVFESHGMMSAETGEEARLVASFILLRHVGGTEAQRNAAYRKTLDGMSPSDWALVENAAGQLAGCRERFLTP</sequence>
<dbReference type="EMBL" id="FNYD01000002">
    <property type="protein sequence ID" value="SEI67382.1"/>
    <property type="molecule type" value="Genomic_DNA"/>
</dbReference>
<keyword evidence="3" id="KW-1185">Reference proteome</keyword>
<accession>A0A1H6SUW5</accession>
<evidence type="ECO:0000313" key="2">
    <source>
        <dbReference type="EMBL" id="SEI67382.1"/>
    </source>
</evidence>
<organism evidence="2 3">
    <name type="scientific">Cribrihabitans marinus</name>
    <dbReference type="NCBI Taxonomy" id="1227549"/>
    <lineage>
        <taxon>Bacteria</taxon>
        <taxon>Pseudomonadati</taxon>
        <taxon>Pseudomonadota</taxon>
        <taxon>Alphaproteobacteria</taxon>
        <taxon>Rhodobacterales</taxon>
        <taxon>Paracoccaceae</taxon>
        <taxon>Cribrihabitans</taxon>
    </lineage>
</organism>